<evidence type="ECO:0000256" key="1">
    <source>
        <dbReference type="ARBA" id="ARBA00023002"/>
    </source>
</evidence>
<accession>A0A1M5YCH1</accession>
<dbReference type="EC" id="1.1.1.130" evidence="2"/>
<name>A0A1M5YCH1_9VIBR</name>
<dbReference type="InterPro" id="IPR043144">
    <property type="entry name" value="Mal/L-sulf/L-lact_DH-like_ah"/>
</dbReference>
<dbReference type="SUPFAM" id="SSF89733">
    <property type="entry name" value="L-sulfolactate dehydrogenase-like"/>
    <property type="match status" value="1"/>
</dbReference>
<protein>
    <submittedName>
        <fullName evidence="2">2,3-diketo-L-gulonate reductase</fullName>
        <ecNumber evidence="2">1.1.1.130</ecNumber>
    </submittedName>
</protein>
<dbReference type="PANTHER" id="PTHR11091:SF3">
    <property type="entry name" value="2,3-DIKETO-L-GULONATE REDUCTASE"/>
    <property type="match status" value="1"/>
</dbReference>
<keyword evidence="1 2" id="KW-0560">Oxidoreductase</keyword>
<dbReference type="InterPro" id="IPR036111">
    <property type="entry name" value="Mal/L-sulfo/L-lacto_DH-like_sf"/>
</dbReference>
<dbReference type="STRING" id="1216006.VA7868_01623"/>
<reference evidence="2 3" key="1">
    <citation type="submission" date="2016-11" db="EMBL/GenBank/DDBJ databases">
        <authorList>
            <person name="Jaros S."/>
            <person name="Januszkiewicz K."/>
            <person name="Wedrychowicz H."/>
        </authorList>
    </citation>
    <scope>NUCLEOTIDE SEQUENCE [LARGE SCALE GENOMIC DNA]</scope>
    <source>
        <strain evidence="2 3">CECT 7868</strain>
    </source>
</reference>
<dbReference type="Gene3D" id="1.10.1530.10">
    <property type="match status" value="1"/>
</dbReference>
<dbReference type="EMBL" id="FQXZ01000015">
    <property type="protein sequence ID" value="SHI09760.1"/>
    <property type="molecule type" value="Genomic_DNA"/>
</dbReference>
<dbReference type="OrthoDB" id="9769447at2"/>
<dbReference type="GO" id="GO:0047559">
    <property type="term" value="F:3-dehydro-L-gulonate 2-dehydrogenase activity"/>
    <property type="evidence" value="ECO:0007669"/>
    <property type="project" value="UniProtKB-EC"/>
</dbReference>
<dbReference type="NCBIfam" id="NF009750">
    <property type="entry name" value="PRK13260.1"/>
    <property type="match status" value="1"/>
</dbReference>
<dbReference type="InterPro" id="IPR003767">
    <property type="entry name" value="Malate/L-lactate_DH-like"/>
</dbReference>
<dbReference type="AlphaFoldDB" id="A0A1M5YCH1"/>
<dbReference type="InterPro" id="IPR043143">
    <property type="entry name" value="Mal/L-sulf/L-lact_DH-like_NADP"/>
</dbReference>
<proteinExistence type="predicted"/>
<dbReference type="Gene3D" id="3.30.1370.60">
    <property type="entry name" value="Hypothetical oxidoreductase yiak, domain 2"/>
    <property type="match status" value="1"/>
</dbReference>
<sequence>MPVIPLDQIQARFKQALLKRDMSPESAEKLAAGFVEMANEGVYSHGINRFPVFISQVDQGHIHLNSVPECVNSFGALEQWDCHLGPGILNGLTCADRAMELARDYGVGMVAMRNSNHWMRGGTYALKMARAGFAGIAATNSIAVMPAWGARDCRIGNNPLMMAIAGDPPVLVDCSMSQYSNGQLQNHALAGQSLSVHGGFDNEGNPTTDPEILLDNKRLMPMGFWKGSSLSIVLDMMLTAISGGNSVRALTEDVGAEFGVSQFLIAIDVSKTMDQTQFQQEMQRIREYVLASEPAETGQIRIAGSGIQSYIDKHQQQGGIEIHSEIWQQILSL</sequence>
<dbReference type="Proteomes" id="UP000184608">
    <property type="component" value="Unassembled WGS sequence"/>
</dbReference>
<dbReference type="Pfam" id="PF02615">
    <property type="entry name" value="Ldh_2"/>
    <property type="match status" value="1"/>
</dbReference>
<gene>
    <name evidence="2" type="primary">dlgD_2</name>
    <name evidence="2" type="ORF">VA7868_01623</name>
</gene>
<organism evidence="2 3">
    <name type="scientific">Vibrio aerogenes CECT 7868</name>
    <dbReference type="NCBI Taxonomy" id="1216006"/>
    <lineage>
        <taxon>Bacteria</taxon>
        <taxon>Pseudomonadati</taxon>
        <taxon>Pseudomonadota</taxon>
        <taxon>Gammaproteobacteria</taxon>
        <taxon>Vibrionales</taxon>
        <taxon>Vibrionaceae</taxon>
        <taxon>Vibrio</taxon>
    </lineage>
</organism>
<evidence type="ECO:0000313" key="3">
    <source>
        <dbReference type="Proteomes" id="UP000184608"/>
    </source>
</evidence>
<keyword evidence="3" id="KW-1185">Reference proteome</keyword>
<evidence type="ECO:0000313" key="2">
    <source>
        <dbReference type="EMBL" id="SHI09760.1"/>
    </source>
</evidence>
<dbReference type="PANTHER" id="PTHR11091">
    <property type="entry name" value="OXIDOREDUCTASE-RELATED"/>
    <property type="match status" value="1"/>
</dbReference>